<accession>A0ABZ0HYF4</accession>
<evidence type="ECO:0000256" key="4">
    <source>
        <dbReference type="ARBA" id="ARBA00023136"/>
    </source>
</evidence>
<dbReference type="EMBL" id="CP136862">
    <property type="protein sequence ID" value="WOJ91395.1"/>
    <property type="molecule type" value="Genomic_DNA"/>
</dbReference>
<comment type="subcellular location">
    <subcellularLocation>
        <location evidence="1">Endomembrane system</location>
        <topology evidence="1">Multi-pass membrane protein</topology>
    </subcellularLocation>
</comment>
<keyword evidence="2 5" id="KW-0812">Transmembrane</keyword>
<feature type="transmembrane region" description="Helical" evidence="5">
    <location>
        <begin position="21"/>
        <end position="41"/>
    </location>
</feature>
<keyword evidence="7" id="KW-1185">Reference proteome</keyword>
<sequence length="235" mass="23699">MTIAPILLRLKRSLLASAGTIVFGMEDGTVSIFGLVFGVAATTSSSAAVVVAGASGAVAAAVSMMAGAYLDAETNRDEMKASQAHLQAALASDAAAIAALLSKRLAAARLTHKQSAALASAVRRNPEALKDLLLALQAGPEEAALNPLEQALWMLLADFLSAAVPMLPFFLLPVPQARIVSAVVTITLLAALGVGRAGIGGRNVSRTVAETVSIGVAAAAAGVAIGLFINRSFNG</sequence>
<evidence type="ECO:0000313" key="7">
    <source>
        <dbReference type="Proteomes" id="UP001626536"/>
    </source>
</evidence>
<dbReference type="Pfam" id="PF01988">
    <property type="entry name" value="VIT1"/>
    <property type="match status" value="1"/>
</dbReference>
<keyword evidence="3 5" id="KW-1133">Transmembrane helix</keyword>
<name>A0ABZ0HYF4_9HYPH</name>
<dbReference type="PANTHER" id="PTHR31851">
    <property type="entry name" value="FE(2+)/MN(2+) TRANSPORTER PCL1"/>
    <property type="match status" value="1"/>
</dbReference>
<protein>
    <submittedName>
        <fullName evidence="6">VIT1/CCC1 transporter family protein</fullName>
    </submittedName>
</protein>
<evidence type="ECO:0000256" key="5">
    <source>
        <dbReference type="SAM" id="Phobius"/>
    </source>
</evidence>
<gene>
    <name evidence="6" type="ORF">RZS28_09130</name>
</gene>
<feature type="transmembrane region" description="Helical" evidence="5">
    <location>
        <begin position="47"/>
        <end position="70"/>
    </location>
</feature>
<evidence type="ECO:0000256" key="1">
    <source>
        <dbReference type="ARBA" id="ARBA00004127"/>
    </source>
</evidence>
<dbReference type="InterPro" id="IPR008217">
    <property type="entry name" value="Ccc1_fam"/>
</dbReference>
<dbReference type="RefSeq" id="WP_407340991.1">
    <property type="nucleotide sequence ID" value="NZ_CP136862.1"/>
</dbReference>
<evidence type="ECO:0000256" key="3">
    <source>
        <dbReference type="ARBA" id="ARBA00022989"/>
    </source>
</evidence>
<feature type="transmembrane region" description="Helical" evidence="5">
    <location>
        <begin position="207"/>
        <end position="229"/>
    </location>
</feature>
<proteinExistence type="predicted"/>
<dbReference type="Proteomes" id="UP001626536">
    <property type="component" value="Chromosome"/>
</dbReference>
<evidence type="ECO:0000313" key="6">
    <source>
        <dbReference type="EMBL" id="WOJ91395.1"/>
    </source>
</evidence>
<feature type="transmembrane region" description="Helical" evidence="5">
    <location>
        <begin position="151"/>
        <end position="171"/>
    </location>
</feature>
<reference evidence="6 7" key="1">
    <citation type="submission" date="2023-10" db="EMBL/GenBank/DDBJ databases">
        <title>Novel methanotroph of the genus Methylocapsa from a subarctic wetland.</title>
        <authorList>
            <person name="Belova S.E."/>
            <person name="Oshkin I.Y."/>
            <person name="Miroshnikov K."/>
            <person name="Dedysh S.N."/>
        </authorList>
    </citation>
    <scope>NUCLEOTIDE SEQUENCE [LARGE SCALE GENOMIC DNA]</scope>
    <source>
        <strain evidence="6 7">RX1</strain>
    </source>
</reference>
<organism evidence="6 7">
    <name type="scientific">Methylocapsa polymorpha</name>
    <dbReference type="NCBI Taxonomy" id="3080828"/>
    <lineage>
        <taxon>Bacteria</taxon>
        <taxon>Pseudomonadati</taxon>
        <taxon>Pseudomonadota</taxon>
        <taxon>Alphaproteobacteria</taxon>
        <taxon>Hyphomicrobiales</taxon>
        <taxon>Beijerinckiaceae</taxon>
        <taxon>Methylocapsa</taxon>
    </lineage>
</organism>
<keyword evidence="4 5" id="KW-0472">Membrane</keyword>
<evidence type="ECO:0000256" key="2">
    <source>
        <dbReference type="ARBA" id="ARBA00022692"/>
    </source>
</evidence>
<feature type="transmembrane region" description="Helical" evidence="5">
    <location>
        <begin position="177"/>
        <end position="195"/>
    </location>
</feature>